<feature type="region of interest" description="Disordered" evidence="2">
    <location>
        <begin position="473"/>
        <end position="498"/>
    </location>
</feature>
<dbReference type="PANTHER" id="PTHR31353:SF1">
    <property type="entry name" value="PROTEIN FAM98B"/>
    <property type="match status" value="1"/>
</dbReference>
<evidence type="ECO:0000313" key="4">
    <source>
        <dbReference type="Proteomes" id="UP001497525"/>
    </source>
</evidence>
<feature type="compositionally biased region" description="Polar residues" evidence="2">
    <location>
        <begin position="128"/>
        <end position="142"/>
    </location>
</feature>
<feature type="region of interest" description="Disordered" evidence="2">
    <location>
        <begin position="314"/>
        <end position="428"/>
    </location>
</feature>
<reference evidence="3" key="1">
    <citation type="submission" date="2024-06" db="EMBL/GenBank/DDBJ databases">
        <authorList>
            <person name="Liu X."/>
            <person name="Lenzi L."/>
            <person name="Haldenby T S."/>
            <person name="Uol C."/>
        </authorList>
    </citation>
    <scope>NUCLEOTIDE SEQUENCE</scope>
</reference>
<feature type="compositionally biased region" description="Gly residues" evidence="2">
    <location>
        <begin position="394"/>
        <end position="412"/>
    </location>
</feature>
<evidence type="ECO:0000313" key="3">
    <source>
        <dbReference type="EMBL" id="CAL5137856.1"/>
    </source>
</evidence>
<gene>
    <name evidence="3" type="ORF">CDAUBV1_LOCUS12339</name>
</gene>
<dbReference type="Proteomes" id="UP001497525">
    <property type="component" value="Unassembled WGS sequence"/>
</dbReference>
<protein>
    <recommendedName>
        <fullName evidence="5">Protein FAM98A</fullName>
    </recommendedName>
</protein>
<comment type="caution">
    <text evidence="3">The sequence shown here is derived from an EMBL/GenBank/DDBJ whole genome shotgun (WGS) entry which is preliminary data.</text>
</comment>
<evidence type="ECO:0000256" key="2">
    <source>
        <dbReference type="SAM" id="MobiDB-lite"/>
    </source>
</evidence>
<organism evidence="3 4">
    <name type="scientific">Calicophoron daubneyi</name>
    <name type="common">Rumen fluke</name>
    <name type="synonym">Paramphistomum daubneyi</name>
    <dbReference type="NCBI Taxonomy" id="300641"/>
    <lineage>
        <taxon>Eukaryota</taxon>
        <taxon>Metazoa</taxon>
        <taxon>Spiralia</taxon>
        <taxon>Lophotrochozoa</taxon>
        <taxon>Platyhelminthes</taxon>
        <taxon>Trematoda</taxon>
        <taxon>Digenea</taxon>
        <taxon>Plagiorchiida</taxon>
        <taxon>Pronocephalata</taxon>
        <taxon>Paramphistomoidea</taxon>
        <taxon>Paramphistomidae</taxon>
        <taxon>Calicophoron</taxon>
    </lineage>
</organism>
<dbReference type="InterPro" id="IPR018797">
    <property type="entry name" value="FAM98"/>
</dbReference>
<evidence type="ECO:0008006" key="5">
    <source>
        <dbReference type="Google" id="ProtNLM"/>
    </source>
</evidence>
<comment type="similarity">
    <text evidence="1">Belongs to the FAM98 family.</text>
</comment>
<proteinExistence type="inferred from homology"/>
<dbReference type="Pfam" id="PF10239">
    <property type="entry name" value="DUF2465"/>
    <property type="match status" value="1"/>
</dbReference>
<sequence>MAPKYKNDLAKSYAVLKLNYNWKETCDDIAKFSEVLSTVVAELLNDEKSNLHMDQITGAGDKDTLFNSIATFLDAYGCPYSSLTGRPAKERFDSSENRMLLLRFLCTELIAKRRLRSQMPSKDHYRDQTSIQASETSNQATAETHAELSDYFTRACNALGLQLPKGSVELRAMFVTVGKAVNATMKRCPPNHMGKPVIPMTGFSDRQWSQVSRIAALFQQEYSSREATMLKRLDVTVQSFKWSDKAKSQLEQISAVYNPIRANMAGPVYPGIPEVLAVRDNMILRIEKTSGASARRYTSCELNKLLIGKVPDRGGRAWELEPPPPEMPSFKQRQPDRGRGGGFGGMPDGGRGGGGFGGRPDTGRGGGRGGGFGGRPESGRDGRGGSHNFDDHYGSGGRGRGGRGGGGGGGFSYGVAPPFQPHAPSAQMGGGDYVVSQLNALSQQMSGLAFEPGMGVGLPQGYVFQGQNMQGFTDPRAFYQQNPPRGRGGRGGRGSRRY</sequence>
<feature type="region of interest" description="Disordered" evidence="2">
    <location>
        <begin position="118"/>
        <end position="142"/>
    </location>
</feature>
<feature type="compositionally biased region" description="Gly residues" evidence="2">
    <location>
        <begin position="340"/>
        <end position="376"/>
    </location>
</feature>
<evidence type="ECO:0000256" key="1">
    <source>
        <dbReference type="ARBA" id="ARBA00007218"/>
    </source>
</evidence>
<feature type="compositionally biased region" description="Basic residues" evidence="2">
    <location>
        <begin position="487"/>
        <end position="498"/>
    </location>
</feature>
<accession>A0AAV2TLX9</accession>
<dbReference type="PANTHER" id="PTHR31353">
    <property type="entry name" value="FAM98"/>
    <property type="match status" value="1"/>
</dbReference>
<feature type="compositionally biased region" description="Basic and acidic residues" evidence="2">
    <location>
        <begin position="377"/>
        <end position="393"/>
    </location>
</feature>
<name>A0AAV2TLX9_CALDB</name>
<dbReference type="AlphaFoldDB" id="A0AAV2TLX9"/>
<dbReference type="GO" id="GO:0072669">
    <property type="term" value="C:tRNA-splicing ligase complex"/>
    <property type="evidence" value="ECO:0007669"/>
    <property type="project" value="TreeGrafter"/>
</dbReference>
<dbReference type="EMBL" id="CAXLJL010000445">
    <property type="protein sequence ID" value="CAL5137856.1"/>
    <property type="molecule type" value="Genomic_DNA"/>
</dbReference>